<keyword evidence="3" id="KW-1185">Reference proteome</keyword>
<dbReference type="Pfam" id="PF09828">
    <property type="entry name" value="ChrB_C"/>
    <property type="match status" value="1"/>
</dbReference>
<dbReference type="InterPro" id="IPR018634">
    <property type="entry name" value="ChrB_C"/>
</dbReference>
<reference evidence="2 3" key="1">
    <citation type="submission" date="2020-05" db="EMBL/GenBank/DDBJ databases">
        <title>Ramlibacter rhizophilus sp. nov., isolated from rhizosphere soil of national flower Mugunghwa from South Korea.</title>
        <authorList>
            <person name="Zheng-Fei Y."/>
            <person name="Huan T."/>
        </authorList>
    </citation>
    <scope>NUCLEOTIDE SEQUENCE [LARGE SCALE GENOMIC DNA]</scope>
    <source>
        <strain evidence="2 3">H242</strain>
    </source>
</reference>
<evidence type="ECO:0000259" key="1">
    <source>
        <dbReference type="Pfam" id="PF09828"/>
    </source>
</evidence>
<feature type="domain" description="ChrB C-terminal" evidence="1">
    <location>
        <begin position="18"/>
        <end position="153"/>
    </location>
</feature>
<organism evidence="2 3">
    <name type="scientific">Ramlibacter terrae</name>
    <dbReference type="NCBI Taxonomy" id="2732511"/>
    <lineage>
        <taxon>Bacteria</taxon>
        <taxon>Pseudomonadati</taxon>
        <taxon>Pseudomonadota</taxon>
        <taxon>Betaproteobacteria</taxon>
        <taxon>Burkholderiales</taxon>
        <taxon>Comamonadaceae</taxon>
        <taxon>Ramlibacter</taxon>
    </lineage>
</organism>
<protein>
    <submittedName>
        <fullName evidence="2">Chromate resistance protein</fullName>
    </submittedName>
</protein>
<sequence length="173" mass="19061">MARKRPDLGVTGDRPSRWITRARPKIDRVACPPWLILRFVDPRAEFFYVPDDEVFAQAAALQAVPYDIAGGAITHEWERCSFDALLAAFELRAPGLDRLAAIVRGADTDRLALAPQAAGLLAISLGMSRLHPDDDHAMLAAALPVYDALYAWCRDGQGEAHRWTAHDFQKAAA</sequence>
<accession>A0ABX6P6G5</accession>
<gene>
    <name evidence="2" type="ORF">HK414_28080</name>
</gene>
<evidence type="ECO:0000313" key="3">
    <source>
        <dbReference type="Proteomes" id="UP000500826"/>
    </source>
</evidence>
<dbReference type="EMBL" id="CP053418">
    <property type="protein sequence ID" value="QJW85680.1"/>
    <property type="molecule type" value="Genomic_DNA"/>
</dbReference>
<proteinExistence type="predicted"/>
<reference evidence="2 3" key="2">
    <citation type="submission" date="2020-05" db="EMBL/GenBank/DDBJ databases">
        <authorList>
            <person name="Khan S.A."/>
            <person name="Jeon C.O."/>
            <person name="Chun B.H."/>
        </authorList>
    </citation>
    <scope>NUCLEOTIDE SEQUENCE [LARGE SCALE GENOMIC DNA]</scope>
    <source>
        <strain evidence="2 3">H242</strain>
    </source>
</reference>
<evidence type="ECO:0000313" key="2">
    <source>
        <dbReference type="EMBL" id="QJW85680.1"/>
    </source>
</evidence>
<name>A0ABX6P6G5_9BURK</name>
<dbReference type="Proteomes" id="UP000500826">
    <property type="component" value="Chromosome"/>
</dbReference>